<proteinExistence type="predicted"/>
<sequence length="502" mass="54141">MSRPTRPLVHAGLLSLFLPPVVVAATHDENNAAHARCAGTTQAGALAPVPADPYPLMAAGWGPESGRGLMASRWAEDWSGVRNAGRAPAFKAMALGDAARLTLSSEVRLRHAVSDNAKLVRGDDFAQTQLRAIVGADLRVDPHLRVYGELGTARVDTRRATATPNFRNDLALQQLFADMHVVGRRDGAGDTLLGVMIGRQEFSDGPRQLISLSDGPNLHRSWNGVRLYAHGARYRVGAFDLRATRLGHGGFDETTDHAEALRGLTASFIVSRGEGPNTYLDPFWFHTTNPRLRVAGRTGRDDRDTIGARLWGRVGAARFDWTAVRQSGNSIDGRRIDAWGIFAVQSLALSDDGWKARMTSRVDVASGGGAYGSGPIRDFHPLYASSNYLGEGQFLGLSNLLMVTPGIALSPTPHTTLSFEYGHARRLRTNDAVYAGGLRAYAGTQDVSGHDVGRLARVSGNWNATPNLSLSMNVEHFATGDALARAGYPSGHYAYVSATYRY</sequence>
<gene>
    <name evidence="3" type="ORF">ACFPN1_01505</name>
</gene>
<dbReference type="EMBL" id="JBHSNM010000001">
    <property type="protein sequence ID" value="MFC5568739.1"/>
    <property type="molecule type" value="Genomic_DNA"/>
</dbReference>
<evidence type="ECO:0000259" key="2">
    <source>
        <dbReference type="Pfam" id="PF13372"/>
    </source>
</evidence>
<dbReference type="InterPro" id="IPR025388">
    <property type="entry name" value="Alginate_export_dom"/>
</dbReference>
<feature type="chain" id="PRO_5045889149" evidence="1">
    <location>
        <begin position="25"/>
        <end position="502"/>
    </location>
</feature>
<dbReference type="Gene3D" id="2.40.160.100">
    <property type="match status" value="1"/>
</dbReference>
<protein>
    <submittedName>
        <fullName evidence="3">Alginate export family protein</fullName>
    </submittedName>
</protein>
<feature type="domain" description="Alginate export" evidence="2">
    <location>
        <begin position="101"/>
        <end position="496"/>
    </location>
</feature>
<comment type="caution">
    <text evidence="3">The sequence shown here is derived from an EMBL/GenBank/DDBJ whole genome shotgun (WGS) entry which is preliminary data.</text>
</comment>
<dbReference type="InterPro" id="IPR053728">
    <property type="entry name" value="Alginate_Permeability_Chnl"/>
</dbReference>
<feature type="signal peptide" evidence="1">
    <location>
        <begin position="1"/>
        <end position="24"/>
    </location>
</feature>
<keyword evidence="1" id="KW-0732">Signal</keyword>
<reference evidence="4" key="1">
    <citation type="journal article" date="2019" name="Int. J. Syst. Evol. Microbiol.">
        <title>The Global Catalogue of Microorganisms (GCM) 10K type strain sequencing project: providing services to taxonomists for standard genome sequencing and annotation.</title>
        <authorList>
            <consortium name="The Broad Institute Genomics Platform"/>
            <consortium name="The Broad Institute Genome Sequencing Center for Infectious Disease"/>
            <person name="Wu L."/>
            <person name="Ma J."/>
        </authorList>
    </citation>
    <scope>NUCLEOTIDE SEQUENCE [LARGE SCALE GENOMIC DNA]</scope>
    <source>
        <strain evidence="4">KACC 11407</strain>
    </source>
</reference>
<keyword evidence="4" id="KW-1185">Reference proteome</keyword>
<evidence type="ECO:0000313" key="4">
    <source>
        <dbReference type="Proteomes" id="UP001596036"/>
    </source>
</evidence>
<organism evidence="3 4">
    <name type="scientific">Lysobacter yangpyeongensis</name>
    <dbReference type="NCBI Taxonomy" id="346182"/>
    <lineage>
        <taxon>Bacteria</taxon>
        <taxon>Pseudomonadati</taxon>
        <taxon>Pseudomonadota</taxon>
        <taxon>Gammaproteobacteria</taxon>
        <taxon>Lysobacterales</taxon>
        <taxon>Lysobacteraceae</taxon>
        <taxon>Lysobacter</taxon>
    </lineage>
</organism>
<evidence type="ECO:0000256" key="1">
    <source>
        <dbReference type="SAM" id="SignalP"/>
    </source>
</evidence>
<evidence type="ECO:0000313" key="3">
    <source>
        <dbReference type="EMBL" id="MFC5568739.1"/>
    </source>
</evidence>
<dbReference type="Proteomes" id="UP001596036">
    <property type="component" value="Unassembled WGS sequence"/>
</dbReference>
<name>A0ABW0SIH6_9GAMM</name>
<dbReference type="Pfam" id="PF13372">
    <property type="entry name" value="Alginate_exp"/>
    <property type="match status" value="1"/>
</dbReference>
<dbReference type="RefSeq" id="WP_386752385.1">
    <property type="nucleotide sequence ID" value="NZ_JBHSNM010000001.1"/>
</dbReference>
<accession>A0ABW0SIH6</accession>